<proteinExistence type="predicted"/>
<evidence type="ECO:0000313" key="5">
    <source>
        <dbReference type="Proteomes" id="UP000604046"/>
    </source>
</evidence>
<dbReference type="OrthoDB" id="436239at2759"/>
<name>A0A812IIT3_9DINO</name>
<keyword evidence="1" id="KW-0072">Autophagy</keyword>
<evidence type="ECO:0000256" key="1">
    <source>
        <dbReference type="ARBA" id="ARBA00023006"/>
    </source>
</evidence>
<dbReference type="InterPro" id="IPR039272">
    <property type="entry name" value="CLEC16A/TT9"/>
</dbReference>
<protein>
    <submittedName>
        <fullName evidence="4">TT9 protein</fullName>
    </submittedName>
</protein>
<organism evidence="4 5">
    <name type="scientific">Symbiodinium natans</name>
    <dbReference type="NCBI Taxonomy" id="878477"/>
    <lineage>
        <taxon>Eukaryota</taxon>
        <taxon>Sar</taxon>
        <taxon>Alveolata</taxon>
        <taxon>Dinophyceae</taxon>
        <taxon>Suessiales</taxon>
        <taxon>Symbiodiniaceae</taxon>
        <taxon>Symbiodinium</taxon>
    </lineage>
</organism>
<dbReference type="GO" id="GO:0006914">
    <property type="term" value="P:autophagy"/>
    <property type="evidence" value="ECO:0007669"/>
    <property type="project" value="UniProtKB-KW"/>
</dbReference>
<feature type="domain" description="FPL" evidence="3">
    <location>
        <begin position="67"/>
        <end position="207"/>
    </location>
</feature>
<reference evidence="4" key="1">
    <citation type="submission" date="2021-02" db="EMBL/GenBank/DDBJ databases">
        <authorList>
            <person name="Dougan E. K."/>
            <person name="Rhodes N."/>
            <person name="Thang M."/>
            <person name="Chan C."/>
        </authorList>
    </citation>
    <scope>NUCLEOTIDE SEQUENCE</scope>
</reference>
<accession>A0A812IIT3</accession>
<dbReference type="AlphaFoldDB" id="A0A812IIT3"/>
<dbReference type="GO" id="GO:1901096">
    <property type="term" value="P:regulation of autophagosome maturation"/>
    <property type="evidence" value="ECO:0007669"/>
    <property type="project" value="TreeGrafter"/>
</dbReference>
<dbReference type="GO" id="GO:0005794">
    <property type="term" value="C:Golgi apparatus"/>
    <property type="evidence" value="ECO:0007669"/>
    <property type="project" value="TreeGrafter"/>
</dbReference>
<dbReference type="GO" id="GO:0007034">
    <property type="term" value="P:vacuolar transport"/>
    <property type="evidence" value="ECO:0007669"/>
    <property type="project" value="TreeGrafter"/>
</dbReference>
<dbReference type="GO" id="GO:0016197">
    <property type="term" value="P:endosomal transport"/>
    <property type="evidence" value="ECO:0007669"/>
    <property type="project" value="TreeGrafter"/>
</dbReference>
<evidence type="ECO:0000256" key="2">
    <source>
        <dbReference type="SAM" id="MobiDB-lite"/>
    </source>
</evidence>
<dbReference type="EMBL" id="CAJNDS010000285">
    <property type="protein sequence ID" value="CAE7038410.1"/>
    <property type="molecule type" value="Genomic_DNA"/>
</dbReference>
<keyword evidence="5" id="KW-1185">Reference proteome</keyword>
<evidence type="ECO:0000313" key="4">
    <source>
        <dbReference type="EMBL" id="CAE7038410.1"/>
    </source>
</evidence>
<dbReference type="Proteomes" id="UP000604046">
    <property type="component" value="Unassembled WGS sequence"/>
</dbReference>
<dbReference type="PANTHER" id="PTHR21481">
    <property type="entry name" value="PROTEIN CLEC16A"/>
    <property type="match status" value="1"/>
</dbReference>
<evidence type="ECO:0000259" key="3">
    <source>
        <dbReference type="Pfam" id="PF09758"/>
    </source>
</evidence>
<comment type="caution">
    <text evidence="4">The sequence shown here is derived from an EMBL/GenBank/DDBJ whole genome shotgun (WGS) entry which is preliminary data.</text>
</comment>
<feature type="region of interest" description="Disordered" evidence="2">
    <location>
        <begin position="406"/>
        <end position="426"/>
    </location>
</feature>
<dbReference type="Pfam" id="PF09758">
    <property type="entry name" value="FPL"/>
    <property type="match status" value="1"/>
</dbReference>
<dbReference type="PANTHER" id="PTHR21481:SF0">
    <property type="entry name" value="PROTEIN CLEC16A"/>
    <property type="match status" value="1"/>
</dbReference>
<sequence>MASLLSVAWSFWEAKTNQNVFPLNRAELAPVLECARAGLTCALPHTNAQADALVDYIHQIGAALGHSEDNGGDLFAYFVENEGLETLVNGLLAFETLERVRVQLWQTVSITLVNAKEEAFLSILHGGAYNRLLCAQPELPTDDSEALYVHLMKRLAMRVTSETAEWLLMPAAADSDSVCLPVMMEAARFIFHSENLARTGARVTCLSMLKIKNLRVQAAATEVFYDFVLPRVADRLQSVWAEAAVAAREEDAAAFRAAAEREEDALDFVVELLGLGLPWVTQAVADAVVAGLLLPQLFVLAPPAREHPRAARAACDCVACRMLPELSSCGGNARRQARHYEAVKLTKPMAVRSSDVLGCIRASGHTGSTNPSGGLGPDIRRCLWQVPLAGMLGTEREDVMSPIILTPTGSPKANAQATRDPQGEAPDELDAALAVRRGLVRQGKH</sequence>
<gene>
    <name evidence="4" type="primary">TT9</name>
    <name evidence="4" type="ORF">SNAT2548_LOCUS4594</name>
</gene>
<feature type="compositionally biased region" description="Polar residues" evidence="2">
    <location>
        <begin position="407"/>
        <end position="419"/>
    </location>
</feature>
<dbReference type="GO" id="GO:0005770">
    <property type="term" value="C:late endosome"/>
    <property type="evidence" value="ECO:0007669"/>
    <property type="project" value="TreeGrafter"/>
</dbReference>
<dbReference type="InterPro" id="IPR019155">
    <property type="entry name" value="CLEC16A/TT9_N"/>
</dbReference>